<organism evidence="2 3">
    <name type="scientific">Prosthecobacter fluviatilis</name>
    <dbReference type="NCBI Taxonomy" id="445931"/>
    <lineage>
        <taxon>Bacteria</taxon>
        <taxon>Pseudomonadati</taxon>
        <taxon>Verrucomicrobiota</taxon>
        <taxon>Verrucomicrobiia</taxon>
        <taxon>Verrucomicrobiales</taxon>
        <taxon>Verrucomicrobiaceae</taxon>
        <taxon>Prosthecobacter</taxon>
    </lineage>
</organism>
<sequence length="183" mass="19320">MSPFSVIGATPTNTPLTVGDVINQLPAEVVRMGALPAEQPLSLPPALLENALRSGQAALPVFELYRVCPALFQVPISPPGPTARGAACGQASGADRPSTRKPGRSPVRSIGAIAFLARPAGRCRTSARWLPLSDGAFPGSIAFFHGCGLQWLALQHPSNAQGTRVCWLAFLHGRQHQRLSLLC</sequence>
<dbReference type="EMBL" id="JBHSMQ010000004">
    <property type="protein sequence ID" value="MFC5455590.1"/>
    <property type="molecule type" value="Genomic_DNA"/>
</dbReference>
<gene>
    <name evidence="2" type="ORF">ACFQDI_12040</name>
</gene>
<comment type="caution">
    <text evidence="2">The sequence shown here is derived from an EMBL/GenBank/DDBJ whole genome shotgun (WGS) entry which is preliminary data.</text>
</comment>
<reference evidence="3" key="1">
    <citation type="journal article" date="2019" name="Int. J. Syst. Evol. Microbiol.">
        <title>The Global Catalogue of Microorganisms (GCM) 10K type strain sequencing project: providing services to taxonomists for standard genome sequencing and annotation.</title>
        <authorList>
            <consortium name="The Broad Institute Genomics Platform"/>
            <consortium name="The Broad Institute Genome Sequencing Center for Infectious Disease"/>
            <person name="Wu L."/>
            <person name="Ma J."/>
        </authorList>
    </citation>
    <scope>NUCLEOTIDE SEQUENCE [LARGE SCALE GENOMIC DNA]</scope>
    <source>
        <strain evidence="3">CGMCC 4.1469</strain>
    </source>
</reference>
<feature type="region of interest" description="Disordered" evidence="1">
    <location>
        <begin position="83"/>
        <end position="105"/>
    </location>
</feature>
<evidence type="ECO:0000256" key="1">
    <source>
        <dbReference type="SAM" id="MobiDB-lite"/>
    </source>
</evidence>
<dbReference type="RefSeq" id="WP_377166825.1">
    <property type="nucleotide sequence ID" value="NZ_JBHSMQ010000004.1"/>
</dbReference>
<accession>A0ABW0KQT5</accession>
<proteinExistence type="predicted"/>
<dbReference type="Proteomes" id="UP001596052">
    <property type="component" value="Unassembled WGS sequence"/>
</dbReference>
<protein>
    <submittedName>
        <fullName evidence="2">Uncharacterized protein</fullName>
    </submittedName>
</protein>
<keyword evidence="3" id="KW-1185">Reference proteome</keyword>
<evidence type="ECO:0000313" key="2">
    <source>
        <dbReference type="EMBL" id="MFC5455590.1"/>
    </source>
</evidence>
<evidence type="ECO:0000313" key="3">
    <source>
        <dbReference type="Proteomes" id="UP001596052"/>
    </source>
</evidence>
<name>A0ABW0KQT5_9BACT</name>